<name>A0A6N1NTC9_9VIRU</name>
<proteinExistence type="predicted"/>
<sequence length="164" mass="20450">MPRHGEEDSYDKKHYDYCGYVAPKKHSCFDEKISKSKWNCDDKKNKKHYNKKHDDKKEEEYKPFDRCKCRDFKVVYYLPKFYVDELRKQEEEENKKNKKHRKDEKENDDKDDKYNEWQKNKNNKYDDIAKKPKEYKKNYEYVYNKKHDDYHGKQYKKDTGCGCY</sequence>
<organism evidence="2">
    <name type="scientific">Tupanvirus soda lake</name>
    <dbReference type="NCBI Taxonomy" id="2126985"/>
    <lineage>
        <taxon>Viruses</taxon>
        <taxon>Varidnaviria</taxon>
        <taxon>Bamfordvirae</taxon>
        <taxon>Nucleocytoviricota</taxon>
        <taxon>Megaviricetes</taxon>
        <taxon>Imitervirales</taxon>
        <taxon>Mimiviridae</taxon>
        <taxon>Megamimivirinae</taxon>
        <taxon>Tupanvirus</taxon>
        <taxon>Tupanvirus salinum</taxon>
    </lineage>
</organism>
<accession>A0A6N1NTC9</accession>
<evidence type="ECO:0000313" key="2">
    <source>
        <dbReference type="EMBL" id="QKU34803.1"/>
    </source>
</evidence>
<feature type="region of interest" description="Disordered" evidence="1">
    <location>
        <begin position="40"/>
        <end position="61"/>
    </location>
</feature>
<dbReference type="KEGG" id="vg:80518216"/>
<feature type="compositionally biased region" description="Basic and acidic residues" evidence="1">
    <location>
        <begin position="52"/>
        <end position="61"/>
    </location>
</feature>
<protein>
    <submittedName>
        <fullName evidence="2">Putative orfan</fullName>
    </submittedName>
</protein>
<dbReference type="EMBL" id="KY523104">
    <property type="protein sequence ID" value="QKU34803.1"/>
    <property type="molecule type" value="Genomic_DNA"/>
</dbReference>
<reference evidence="2" key="1">
    <citation type="submission" date="2017-01" db="EMBL/GenBank/DDBJ databases">
        <authorList>
            <person name="Assis F.L."/>
            <person name="Abrahao J.S."/>
            <person name="Silva L."/>
            <person name="Khalil J.B."/>
            <person name="Rodrigues R."/>
            <person name="Silva L.S."/>
            <person name="Arantes T."/>
            <person name="Boratto P."/>
            <person name="Andrade M."/>
            <person name="Kroon E.G."/>
            <person name="Ribeiro B."/>
            <person name="Bergier I."/>
            <person name="Seligmann H."/>
            <person name="Ghigo E."/>
            <person name="Colson P."/>
            <person name="Levasseur A."/>
            <person name="Raoult D."/>
            <person name="Scola B.L."/>
        </authorList>
    </citation>
    <scope>NUCLEOTIDE SEQUENCE</scope>
    <source>
        <strain evidence="2">Soda lake</strain>
    </source>
</reference>
<dbReference type="GeneID" id="80518216"/>
<dbReference type="RefSeq" id="YP_010781452.1">
    <property type="nucleotide sequence ID" value="NC_075039.1"/>
</dbReference>
<reference evidence="2" key="2">
    <citation type="journal article" date="2018" name="Nat. Commun.">
        <title>Tailed giant Tupanvirus possesses the most complete translational apparatus of the known virosphere.</title>
        <authorList>
            <person name="Abrahao J."/>
            <person name="Silva L."/>
            <person name="Silva L.S."/>
            <person name="Khalil J.Y.B."/>
            <person name="Rodrigues R."/>
            <person name="Arantes T."/>
            <person name="Assis F."/>
            <person name="Boratto P."/>
            <person name="Andrade M."/>
            <person name="Kroon E.G."/>
            <person name="Ribeiro B."/>
            <person name="Bergier I."/>
            <person name="Seligmann H."/>
            <person name="Ghigo E."/>
            <person name="Colson P."/>
            <person name="Levasseur A."/>
            <person name="Kroemer G."/>
            <person name="Raoult D."/>
            <person name="La Scola B."/>
        </authorList>
    </citation>
    <scope>NUCLEOTIDE SEQUENCE [LARGE SCALE GENOMIC DNA]</scope>
    <source>
        <strain evidence="2">Soda lake</strain>
    </source>
</reference>
<evidence type="ECO:0000256" key="1">
    <source>
        <dbReference type="SAM" id="MobiDB-lite"/>
    </source>
</evidence>
<feature type="region of interest" description="Disordered" evidence="1">
    <location>
        <begin position="88"/>
        <end position="130"/>
    </location>
</feature>
<feature type="compositionally biased region" description="Basic and acidic residues" evidence="1">
    <location>
        <begin position="103"/>
        <end position="130"/>
    </location>
</feature>